<evidence type="ECO:0000313" key="3">
    <source>
        <dbReference type="Proteomes" id="UP000001194"/>
    </source>
</evidence>
<dbReference type="EMBL" id="DS547101">
    <property type="protein sequence ID" value="EDR08429.1"/>
    <property type="molecule type" value="Genomic_DNA"/>
</dbReference>
<dbReference type="AlphaFoldDB" id="B0D9Y8"/>
<evidence type="ECO:0000313" key="2">
    <source>
        <dbReference type="EMBL" id="EDR08429.1"/>
    </source>
</evidence>
<reference evidence="2 3" key="1">
    <citation type="journal article" date="2008" name="Nature">
        <title>The genome of Laccaria bicolor provides insights into mycorrhizal symbiosis.</title>
        <authorList>
            <person name="Martin F."/>
            <person name="Aerts A."/>
            <person name="Ahren D."/>
            <person name="Brun A."/>
            <person name="Danchin E.G.J."/>
            <person name="Duchaussoy F."/>
            <person name="Gibon J."/>
            <person name="Kohler A."/>
            <person name="Lindquist E."/>
            <person name="Pereda V."/>
            <person name="Salamov A."/>
            <person name="Shapiro H.J."/>
            <person name="Wuyts J."/>
            <person name="Blaudez D."/>
            <person name="Buee M."/>
            <person name="Brokstein P."/>
            <person name="Canbaeck B."/>
            <person name="Cohen D."/>
            <person name="Courty P.E."/>
            <person name="Coutinho P.M."/>
            <person name="Delaruelle C."/>
            <person name="Detter J.C."/>
            <person name="Deveau A."/>
            <person name="DiFazio S."/>
            <person name="Duplessis S."/>
            <person name="Fraissinet-Tachet L."/>
            <person name="Lucic E."/>
            <person name="Frey-Klett P."/>
            <person name="Fourrey C."/>
            <person name="Feussner I."/>
            <person name="Gay G."/>
            <person name="Grimwood J."/>
            <person name="Hoegger P.J."/>
            <person name="Jain P."/>
            <person name="Kilaru S."/>
            <person name="Labbe J."/>
            <person name="Lin Y.C."/>
            <person name="Legue V."/>
            <person name="Le Tacon F."/>
            <person name="Marmeisse R."/>
            <person name="Melayah D."/>
            <person name="Montanini B."/>
            <person name="Muratet M."/>
            <person name="Nehls U."/>
            <person name="Niculita-Hirzel H."/>
            <person name="Oudot-Le Secq M.P."/>
            <person name="Peter M."/>
            <person name="Quesneville H."/>
            <person name="Rajashekar B."/>
            <person name="Reich M."/>
            <person name="Rouhier N."/>
            <person name="Schmutz J."/>
            <person name="Yin T."/>
            <person name="Chalot M."/>
            <person name="Henrissat B."/>
            <person name="Kuees U."/>
            <person name="Lucas S."/>
            <person name="Van de Peer Y."/>
            <person name="Podila G.K."/>
            <person name="Polle A."/>
            <person name="Pukkila P.J."/>
            <person name="Richardson P.M."/>
            <person name="Rouze P."/>
            <person name="Sanders I.R."/>
            <person name="Stajich J.E."/>
            <person name="Tunlid A."/>
            <person name="Tuskan G."/>
            <person name="Grigoriev I.V."/>
        </authorList>
    </citation>
    <scope>NUCLEOTIDE SEQUENCE [LARGE SCALE GENOMIC DNA]</scope>
    <source>
        <strain evidence="3">S238N-H82 / ATCC MYA-4686</strain>
    </source>
</reference>
<name>B0D9Y8_LACBS</name>
<keyword evidence="3" id="KW-1185">Reference proteome</keyword>
<feature type="non-terminal residue" evidence="2">
    <location>
        <position position="1"/>
    </location>
</feature>
<evidence type="ECO:0000256" key="1">
    <source>
        <dbReference type="SAM" id="MobiDB-lite"/>
    </source>
</evidence>
<dbReference type="InParanoid" id="B0D9Y8"/>
<sequence length="107" mass="12412">ISSLGRSKDTPRIRPVTRPQKLFGQKPKCSGDKSNLEAPSKSHGISIVTFWLDIRTFPSTFVLMLQTASYRSVAQRSSWKGRRKSLRREKVQLSEYFNVWQYFTICI</sequence>
<gene>
    <name evidence="2" type="ORF">LACBIDRAFT_326870</name>
</gene>
<protein>
    <submittedName>
        <fullName evidence="2">Predicted protein</fullName>
    </submittedName>
</protein>
<organism evidence="3">
    <name type="scientific">Laccaria bicolor (strain S238N-H82 / ATCC MYA-4686)</name>
    <name type="common">Bicoloured deceiver</name>
    <name type="synonym">Laccaria laccata var. bicolor</name>
    <dbReference type="NCBI Taxonomy" id="486041"/>
    <lineage>
        <taxon>Eukaryota</taxon>
        <taxon>Fungi</taxon>
        <taxon>Dikarya</taxon>
        <taxon>Basidiomycota</taxon>
        <taxon>Agaricomycotina</taxon>
        <taxon>Agaricomycetes</taxon>
        <taxon>Agaricomycetidae</taxon>
        <taxon>Agaricales</taxon>
        <taxon>Agaricineae</taxon>
        <taxon>Hydnangiaceae</taxon>
        <taxon>Laccaria</taxon>
    </lineage>
</organism>
<proteinExistence type="predicted"/>
<dbReference type="Proteomes" id="UP000001194">
    <property type="component" value="Unassembled WGS sequence"/>
</dbReference>
<accession>B0D9Y8</accession>
<feature type="region of interest" description="Disordered" evidence="1">
    <location>
        <begin position="1"/>
        <end position="40"/>
    </location>
</feature>
<dbReference type="KEGG" id="lbc:LACBIDRAFT_326870"/>
<dbReference type="RefSeq" id="XP_001880654.1">
    <property type="nucleotide sequence ID" value="XM_001880619.1"/>
</dbReference>
<dbReference type="HOGENOM" id="CLU_2216135_0_0_1"/>
<feature type="compositionally biased region" description="Basic and acidic residues" evidence="1">
    <location>
        <begin position="1"/>
        <end position="12"/>
    </location>
</feature>
<dbReference type="GeneID" id="6076466"/>